<evidence type="ECO:0008006" key="16">
    <source>
        <dbReference type="Google" id="ProtNLM"/>
    </source>
</evidence>
<feature type="non-terminal residue" evidence="14">
    <location>
        <position position="1"/>
    </location>
</feature>
<dbReference type="PANTHER" id="PTHR11690:SF253">
    <property type="entry name" value="PICKPOCKET 18-RELATED"/>
    <property type="match status" value="1"/>
</dbReference>
<accession>B4N1A4</accession>
<feature type="transmembrane region" description="Helical" evidence="13">
    <location>
        <begin position="488"/>
        <end position="510"/>
    </location>
</feature>
<dbReference type="PANTHER" id="PTHR11690">
    <property type="entry name" value="AMILORIDE-SENSITIVE SODIUM CHANNEL-RELATED"/>
    <property type="match status" value="1"/>
</dbReference>
<organism evidence="14 15">
    <name type="scientific">Drosophila willistoni</name>
    <name type="common">Fruit fly</name>
    <dbReference type="NCBI Taxonomy" id="7260"/>
    <lineage>
        <taxon>Eukaryota</taxon>
        <taxon>Metazoa</taxon>
        <taxon>Ecdysozoa</taxon>
        <taxon>Arthropoda</taxon>
        <taxon>Hexapoda</taxon>
        <taxon>Insecta</taxon>
        <taxon>Pterygota</taxon>
        <taxon>Neoptera</taxon>
        <taxon>Endopterygota</taxon>
        <taxon>Diptera</taxon>
        <taxon>Brachycera</taxon>
        <taxon>Muscomorpha</taxon>
        <taxon>Ephydroidea</taxon>
        <taxon>Drosophilidae</taxon>
        <taxon>Drosophila</taxon>
        <taxon>Sophophora</taxon>
    </lineage>
</organism>
<keyword evidence="10 12" id="KW-0739">Sodium transport</keyword>
<dbReference type="FunCoup" id="B4N1A4">
    <property type="interactions" value="1"/>
</dbReference>
<comment type="subcellular location">
    <subcellularLocation>
        <location evidence="1">Membrane</location>
        <topology evidence="1">Multi-pass membrane protein</topology>
    </subcellularLocation>
</comment>
<comment type="similarity">
    <text evidence="2 12">Belongs to the amiloride-sensitive sodium channel (TC 1.A.6) family.</text>
</comment>
<dbReference type="InParanoid" id="B4N1A4"/>
<feature type="transmembrane region" description="Helical" evidence="13">
    <location>
        <begin position="36"/>
        <end position="55"/>
    </location>
</feature>
<keyword evidence="8 12" id="KW-0406">Ion transport</keyword>
<dbReference type="GO" id="GO:0005886">
    <property type="term" value="C:plasma membrane"/>
    <property type="evidence" value="ECO:0007669"/>
    <property type="project" value="TreeGrafter"/>
</dbReference>
<evidence type="ECO:0000256" key="7">
    <source>
        <dbReference type="ARBA" id="ARBA00023053"/>
    </source>
</evidence>
<evidence type="ECO:0000256" key="6">
    <source>
        <dbReference type="ARBA" id="ARBA00022989"/>
    </source>
</evidence>
<keyword evidence="6 13" id="KW-1133">Transmembrane helix</keyword>
<evidence type="ECO:0000313" key="14">
    <source>
        <dbReference type="EMBL" id="EDW78097.2"/>
    </source>
</evidence>
<gene>
    <name evidence="14" type="primary">Dwil\GK24820</name>
    <name evidence="14" type="ORF">Dwil_GK24820</name>
</gene>
<keyword evidence="5 12" id="KW-0812">Transmembrane</keyword>
<name>B4N1A4_DROWI</name>
<evidence type="ECO:0000256" key="13">
    <source>
        <dbReference type="SAM" id="Phobius"/>
    </source>
</evidence>
<evidence type="ECO:0000256" key="8">
    <source>
        <dbReference type="ARBA" id="ARBA00023065"/>
    </source>
</evidence>
<evidence type="ECO:0000256" key="5">
    <source>
        <dbReference type="ARBA" id="ARBA00022692"/>
    </source>
</evidence>
<dbReference type="eggNOG" id="KOG4294">
    <property type="taxonomic scope" value="Eukaryota"/>
</dbReference>
<reference evidence="14 15" key="1">
    <citation type="journal article" date="2007" name="Nature">
        <title>Evolution of genes and genomes on the Drosophila phylogeny.</title>
        <authorList>
            <consortium name="Drosophila 12 Genomes Consortium"/>
            <person name="Clark A.G."/>
            <person name="Eisen M.B."/>
            <person name="Smith D.R."/>
            <person name="Bergman C.M."/>
            <person name="Oliver B."/>
            <person name="Markow T.A."/>
            <person name="Kaufman T.C."/>
            <person name="Kellis M."/>
            <person name="Gelbart W."/>
            <person name="Iyer V.N."/>
            <person name="Pollard D.A."/>
            <person name="Sackton T.B."/>
            <person name="Larracuente A.M."/>
            <person name="Singh N.D."/>
            <person name="Abad J.P."/>
            <person name="Abt D.N."/>
            <person name="Adryan B."/>
            <person name="Aguade M."/>
            <person name="Akashi H."/>
            <person name="Anderson W.W."/>
            <person name="Aquadro C.F."/>
            <person name="Ardell D.H."/>
            <person name="Arguello R."/>
            <person name="Artieri C.G."/>
            <person name="Barbash D.A."/>
            <person name="Barker D."/>
            <person name="Barsanti P."/>
            <person name="Batterham P."/>
            <person name="Batzoglou S."/>
            <person name="Begun D."/>
            <person name="Bhutkar A."/>
            <person name="Blanco E."/>
            <person name="Bosak S.A."/>
            <person name="Bradley R.K."/>
            <person name="Brand A.D."/>
            <person name="Brent M.R."/>
            <person name="Brooks A.N."/>
            <person name="Brown R.H."/>
            <person name="Butlin R.K."/>
            <person name="Caggese C."/>
            <person name="Calvi B.R."/>
            <person name="Bernardo de Carvalho A."/>
            <person name="Caspi A."/>
            <person name="Castrezana S."/>
            <person name="Celniker S.E."/>
            <person name="Chang J.L."/>
            <person name="Chapple C."/>
            <person name="Chatterji S."/>
            <person name="Chinwalla A."/>
            <person name="Civetta A."/>
            <person name="Clifton S.W."/>
            <person name="Comeron J.M."/>
            <person name="Costello J.C."/>
            <person name="Coyne J.A."/>
            <person name="Daub J."/>
            <person name="David R.G."/>
            <person name="Delcher A.L."/>
            <person name="Delehaunty K."/>
            <person name="Do C.B."/>
            <person name="Ebling H."/>
            <person name="Edwards K."/>
            <person name="Eickbush T."/>
            <person name="Evans J.D."/>
            <person name="Filipski A."/>
            <person name="Findeiss S."/>
            <person name="Freyhult E."/>
            <person name="Fulton L."/>
            <person name="Fulton R."/>
            <person name="Garcia A.C."/>
            <person name="Gardiner A."/>
            <person name="Garfield D.A."/>
            <person name="Garvin B.E."/>
            <person name="Gibson G."/>
            <person name="Gilbert D."/>
            <person name="Gnerre S."/>
            <person name="Godfrey J."/>
            <person name="Good R."/>
            <person name="Gotea V."/>
            <person name="Gravely B."/>
            <person name="Greenberg A.J."/>
            <person name="Griffiths-Jones S."/>
            <person name="Gross S."/>
            <person name="Guigo R."/>
            <person name="Gustafson E.A."/>
            <person name="Haerty W."/>
            <person name="Hahn M.W."/>
            <person name="Halligan D.L."/>
            <person name="Halpern A.L."/>
            <person name="Halter G.M."/>
            <person name="Han M.V."/>
            <person name="Heger A."/>
            <person name="Hillier L."/>
            <person name="Hinrichs A.S."/>
            <person name="Holmes I."/>
            <person name="Hoskins R.A."/>
            <person name="Hubisz M.J."/>
            <person name="Hultmark D."/>
            <person name="Huntley M.A."/>
            <person name="Jaffe D.B."/>
            <person name="Jagadeeshan S."/>
            <person name="Jeck W.R."/>
            <person name="Johnson J."/>
            <person name="Jones C.D."/>
            <person name="Jordan W.C."/>
            <person name="Karpen G.H."/>
            <person name="Kataoka E."/>
            <person name="Keightley P.D."/>
            <person name="Kheradpour P."/>
            <person name="Kirkness E.F."/>
            <person name="Koerich L.B."/>
            <person name="Kristiansen K."/>
            <person name="Kudrna D."/>
            <person name="Kulathinal R.J."/>
            <person name="Kumar S."/>
            <person name="Kwok R."/>
            <person name="Lander E."/>
            <person name="Langley C.H."/>
            <person name="Lapoint R."/>
            <person name="Lazzaro B.P."/>
            <person name="Lee S.J."/>
            <person name="Levesque L."/>
            <person name="Li R."/>
            <person name="Lin C.F."/>
            <person name="Lin M.F."/>
            <person name="Lindblad-Toh K."/>
            <person name="Llopart A."/>
            <person name="Long M."/>
            <person name="Low L."/>
            <person name="Lozovsky E."/>
            <person name="Lu J."/>
            <person name="Luo M."/>
            <person name="Machado C.A."/>
            <person name="Makalowski W."/>
            <person name="Marzo M."/>
            <person name="Matsuda M."/>
            <person name="Matzkin L."/>
            <person name="McAllister B."/>
            <person name="McBride C.S."/>
            <person name="McKernan B."/>
            <person name="McKernan K."/>
            <person name="Mendez-Lago M."/>
            <person name="Minx P."/>
            <person name="Mollenhauer M.U."/>
            <person name="Montooth K."/>
            <person name="Mount S.M."/>
            <person name="Mu X."/>
            <person name="Myers E."/>
            <person name="Negre B."/>
            <person name="Newfeld S."/>
            <person name="Nielsen R."/>
            <person name="Noor M.A."/>
            <person name="O'Grady P."/>
            <person name="Pachter L."/>
            <person name="Papaceit M."/>
            <person name="Parisi M.J."/>
            <person name="Parisi M."/>
            <person name="Parts L."/>
            <person name="Pedersen J.S."/>
            <person name="Pesole G."/>
            <person name="Phillippy A.M."/>
            <person name="Ponting C.P."/>
            <person name="Pop M."/>
            <person name="Porcelli D."/>
            <person name="Powell J.R."/>
            <person name="Prohaska S."/>
            <person name="Pruitt K."/>
            <person name="Puig M."/>
            <person name="Quesneville H."/>
            <person name="Ram K.R."/>
            <person name="Rand D."/>
            <person name="Rasmussen M.D."/>
            <person name="Reed L.K."/>
            <person name="Reenan R."/>
            <person name="Reily A."/>
            <person name="Remington K.A."/>
            <person name="Rieger T.T."/>
            <person name="Ritchie M.G."/>
            <person name="Robin C."/>
            <person name="Rogers Y.H."/>
            <person name="Rohde C."/>
            <person name="Rozas J."/>
            <person name="Rubenfield M.J."/>
            <person name="Ruiz A."/>
            <person name="Russo S."/>
            <person name="Salzberg S.L."/>
            <person name="Sanchez-Gracia A."/>
            <person name="Saranga D.J."/>
            <person name="Sato H."/>
            <person name="Schaeffer S.W."/>
            <person name="Schatz M.C."/>
            <person name="Schlenke T."/>
            <person name="Schwartz R."/>
            <person name="Segarra C."/>
            <person name="Singh R.S."/>
            <person name="Sirot L."/>
            <person name="Sirota M."/>
            <person name="Sisneros N.B."/>
            <person name="Smith C.D."/>
            <person name="Smith T.F."/>
            <person name="Spieth J."/>
            <person name="Stage D.E."/>
            <person name="Stark A."/>
            <person name="Stephan W."/>
            <person name="Strausberg R.L."/>
            <person name="Strempel S."/>
            <person name="Sturgill D."/>
            <person name="Sutton G."/>
            <person name="Sutton G.G."/>
            <person name="Tao W."/>
            <person name="Teichmann S."/>
            <person name="Tobari Y.N."/>
            <person name="Tomimura Y."/>
            <person name="Tsolas J.M."/>
            <person name="Valente V.L."/>
            <person name="Venter E."/>
            <person name="Venter J.C."/>
            <person name="Vicario S."/>
            <person name="Vieira F.G."/>
            <person name="Vilella A.J."/>
            <person name="Villasante A."/>
            <person name="Walenz B."/>
            <person name="Wang J."/>
            <person name="Wasserman M."/>
            <person name="Watts T."/>
            <person name="Wilson D."/>
            <person name="Wilson R.K."/>
            <person name="Wing R.A."/>
            <person name="Wolfner M.F."/>
            <person name="Wong A."/>
            <person name="Wong G.K."/>
            <person name="Wu C.I."/>
            <person name="Wu G."/>
            <person name="Yamamoto D."/>
            <person name="Yang H.P."/>
            <person name="Yang S.P."/>
            <person name="Yorke J.A."/>
            <person name="Yoshida K."/>
            <person name="Zdobnov E."/>
            <person name="Zhang P."/>
            <person name="Zhang Y."/>
            <person name="Zimin A.V."/>
            <person name="Baldwin J."/>
            <person name="Abdouelleil A."/>
            <person name="Abdulkadir J."/>
            <person name="Abebe A."/>
            <person name="Abera B."/>
            <person name="Abreu J."/>
            <person name="Acer S.C."/>
            <person name="Aftuck L."/>
            <person name="Alexander A."/>
            <person name="An P."/>
            <person name="Anderson E."/>
            <person name="Anderson S."/>
            <person name="Arachi H."/>
            <person name="Azer M."/>
            <person name="Bachantsang P."/>
            <person name="Barry A."/>
            <person name="Bayul T."/>
            <person name="Berlin A."/>
            <person name="Bessette D."/>
            <person name="Bloom T."/>
            <person name="Blye J."/>
            <person name="Boguslavskiy L."/>
            <person name="Bonnet C."/>
            <person name="Boukhgalter B."/>
            <person name="Bourzgui I."/>
            <person name="Brown A."/>
            <person name="Cahill P."/>
            <person name="Channer S."/>
            <person name="Cheshatsang Y."/>
            <person name="Chuda L."/>
            <person name="Citroen M."/>
            <person name="Collymore A."/>
            <person name="Cooke P."/>
            <person name="Costello M."/>
            <person name="D'Aco K."/>
            <person name="Daza R."/>
            <person name="De Haan G."/>
            <person name="DeGray S."/>
            <person name="DeMaso C."/>
            <person name="Dhargay N."/>
            <person name="Dooley K."/>
            <person name="Dooley E."/>
            <person name="Doricent M."/>
            <person name="Dorje P."/>
            <person name="Dorjee K."/>
            <person name="Dupes A."/>
            <person name="Elong R."/>
            <person name="Falk J."/>
            <person name="Farina A."/>
            <person name="Faro S."/>
            <person name="Ferguson D."/>
            <person name="Fisher S."/>
            <person name="Foley C.D."/>
            <person name="Franke A."/>
            <person name="Friedrich D."/>
            <person name="Gadbois L."/>
            <person name="Gearin G."/>
            <person name="Gearin C.R."/>
            <person name="Giannoukos G."/>
            <person name="Goode T."/>
            <person name="Graham J."/>
            <person name="Grandbois E."/>
            <person name="Grewal S."/>
            <person name="Gyaltsen K."/>
            <person name="Hafez N."/>
            <person name="Hagos B."/>
            <person name="Hall J."/>
            <person name="Henson C."/>
            <person name="Hollinger A."/>
            <person name="Honan T."/>
            <person name="Huard M.D."/>
            <person name="Hughes L."/>
            <person name="Hurhula B."/>
            <person name="Husby M.E."/>
            <person name="Kamat A."/>
            <person name="Kanga B."/>
            <person name="Kashin S."/>
            <person name="Khazanovich D."/>
            <person name="Kisner P."/>
            <person name="Lance K."/>
            <person name="Lara M."/>
            <person name="Lee W."/>
            <person name="Lennon N."/>
            <person name="Letendre F."/>
            <person name="LeVine R."/>
            <person name="Lipovsky A."/>
            <person name="Liu X."/>
            <person name="Liu J."/>
            <person name="Liu S."/>
            <person name="Lokyitsang T."/>
            <person name="Lokyitsang Y."/>
            <person name="Lubonja R."/>
            <person name="Lui A."/>
            <person name="MacDonald P."/>
            <person name="Magnisalis V."/>
            <person name="Maru K."/>
            <person name="Matthews C."/>
            <person name="McCusker W."/>
            <person name="McDonough S."/>
            <person name="Mehta T."/>
            <person name="Meldrim J."/>
            <person name="Meneus L."/>
            <person name="Mihai O."/>
            <person name="Mihalev A."/>
            <person name="Mihova T."/>
            <person name="Mittelman R."/>
            <person name="Mlenga V."/>
            <person name="Montmayeur A."/>
            <person name="Mulrain L."/>
            <person name="Navidi A."/>
            <person name="Naylor J."/>
            <person name="Negash T."/>
            <person name="Nguyen T."/>
            <person name="Nguyen N."/>
            <person name="Nicol R."/>
            <person name="Norbu C."/>
            <person name="Norbu N."/>
            <person name="Novod N."/>
            <person name="O'Neill B."/>
            <person name="Osman S."/>
            <person name="Markiewicz E."/>
            <person name="Oyono O.L."/>
            <person name="Patti C."/>
            <person name="Phunkhang P."/>
            <person name="Pierre F."/>
            <person name="Priest M."/>
            <person name="Raghuraman S."/>
            <person name="Rege F."/>
            <person name="Reyes R."/>
            <person name="Rise C."/>
            <person name="Rogov P."/>
            <person name="Ross K."/>
            <person name="Ryan E."/>
            <person name="Settipalli S."/>
            <person name="Shea T."/>
            <person name="Sherpa N."/>
            <person name="Shi L."/>
            <person name="Shih D."/>
            <person name="Sparrow T."/>
            <person name="Spaulding J."/>
            <person name="Stalker J."/>
            <person name="Stange-Thomann N."/>
            <person name="Stavropoulos S."/>
            <person name="Stone C."/>
            <person name="Strader C."/>
            <person name="Tesfaye S."/>
            <person name="Thomson T."/>
            <person name="Thoulutsang Y."/>
            <person name="Thoulutsang D."/>
            <person name="Topham K."/>
            <person name="Topping I."/>
            <person name="Tsamla T."/>
            <person name="Vassiliev H."/>
            <person name="Vo A."/>
            <person name="Wangchuk T."/>
            <person name="Wangdi T."/>
            <person name="Weiand M."/>
            <person name="Wilkinson J."/>
            <person name="Wilson A."/>
            <person name="Yadav S."/>
            <person name="Young G."/>
            <person name="Yu Q."/>
            <person name="Zembek L."/>
            <person name="Zhong D."/>
            <person name="Zimmer A."/>
            <person name="Zwirko Z."/>
            <person name="Jaffe D.B."/>
            <person name="Alvarez P."/>
            <person name="Brockman W."/>
            <person name="Butler J."/>
            <person name="Chin C."/>
            <person name="Gnerre S."/>
            <person name="Grabherr M."/>
            <person name="Kleber M."/>
            <person name="Mauceli E."/>
            <person name="MacCallum I."/>
        </authorList>
    </citation>
    <scope>NUCLEOTIDE SEQUENCE [LARGE SCALE GENOMIC DNA]</scope>
    <source>
        <strain evidence="15">Tucson 14030-0811.24</strain>
    </source>
</reference>
<protein>
    <recommendedName>
        <fullName evidence="16">Sodium channel protein Nach</fullName>
    </recommendedName>
</protein>
<dbReference type="Proteomes" id="UP000007798">
    <property type="component" value="Unassembled WGS sequence"/>
</dbReference>
<evidence type="ECO:0000256" key="12">
    <source>
        <dbReference type="RuleBase" id="RU000679"/>
    </source>
</evidence>
<dbReference type="InterPro" id="IPR001873">
    <property type="entry name" value="ENaC"/>
</dbReference>
<keyword evidence="11 12" id="KW-0407">Ion channel</keyword>
<evidence type="ECO:0000256" key="2">
    <source>
        <dbReference type="ARBA" id="ARBA00007193"/>
    </source>
</evidence>
<evidence type="ECO:0000256" key="9">
    <source>
        <dbReference type="ARBA" id="ARBA00023136"/>
    </source>
</evidence>
<keyword evidence="4 12" id="KW-0894">Sodium channel</keyword>
<dbReference type="HOGENOM" id="CLU_024950_3_0_1"/>
<keyword evidence="9 13" id="KW-0472">Membrane</keyword>
<evidence type="ECO:0000256" key="11">
    <source>
        <dbReference type="ARBA" id="ARBA00023303"/>
    </source>
</evidence>
<evidence type="ECO:0000256" key="4">
    <source>
        <dbReference type="ARBA" id="ARBA00022461"/>
    </source>
</evidence>
<keyword evidence="15" id="KW-1185">Reference proteome</keyword>
<evidence type="ECO:0000256" key="10">
    <source>
        <dbReference type="ARBA" id="ARBA00023201"/>
    </source>
</evidence>
<sequence length="530" mass="61021">KMETHRRLFKEFLSKSYINGLQLLVYQSPVRYAKTLWLIFLAVIVIWTHIIIVNLTQEYLVQPTEIHMSPNLVHVSNSPFPAIGVCTANKISKSLLKSYAIKIYQQQQQQAINSSDSPQLALNADDMAQRLLVLTEFYLNPHDEPQLDNLELTQLHWLLSSYYNDTEYSVRDILRHLSPDCSELVIRGIVFGAPVNTSQLFIKRPTSTSVCCIFNYHRRSYSRIEAQRAEDDAEMSAVPNVVFESNSILNSVQFVLQDMPEDEYTYTYLSNNAFQLKIFPQEDYASVQSTALGEILVDHNTIVEIPIQPKFFDASESLRHISPQTRYCYYPEEGRHLLNQSYYSLDECLLFCRVESMLNHCGCVSPPMAGSAINLKFCTLPDLPCLMKWKKIWYGYNEFSYVDDGIDQAAQRQCEQCLPTCDGVSFDITSNVAPLRNIIRPTGYLTGLLKGLTNKRPLAIIKLYFKLRFAQETKTEIVSTWVVLLNRFGGILSLMYGFSIVSYIEIVYYLTGKWFVYIFRAFHNLKLNPI</sequence>
<dbReference type="Pfam" id="PF00858">
    <property type="entry name" value="ASC"/>
    <property type="match status" value="1"/>
</dbReference>
<dbReference type="AlphaFoldDB" id="B4N1A4"/>
<keyword evidence="3 12" id="KW-0813">Transport</keyword>
<evidence type="ECO:0000256" key="3">
    <source>
        <dbReference type="ARBA" id="ARBA00022448"/>
    </source>
</evidence>
<dbReference type="GO" id="GO:0015280">
    <property type="term" value="F:ligand-gated sodium channel activity"/>
    <property type="evidence" value="ECO:0007669"/>
    <property type="project" value="TreeGrafter"/>
</dbReference>
<dbReference type="EMBL" id="CH963920">
    <property type="protein sequence ID" value="EDW78097.2"/>
    <property type="molecule type" value="Genomic_DNA"/>
</dbReference>
<keyword evidence="7" id="KW-0915">Sodium</keyword>
<dbReference type="OrthoDB" id="6436100at2759"/>
<evidence type="ECO:0000313" key="15">
    <source>
        <dbReference type="Proteomes" id="UP000007798"/>
    </source>
</evidence>
<evidence type="ECO:0000256" key="1">
    <source>
        <dbReference type="ARBA" id="ARBA00004141"/>
    </source>
</evidence>
<proteinExistence type="inferred from homology"/>